<gene>
    <name evidence="2" type="ORF">AEth_01780</name>
</gene>
<sequence>MKSGKVKGKNIKVRRHIFAIVGIALLVTLIMPATVLADIEEHPYLVKTFIDEEGRKIAEIIVPGLPPEKRISEAVVSDIEIRQADATLSDVPAFDWCYGCSATSAAMMFGYYDRTGYSNMYAGPANGGVCPLTNSVWGVEECPLSATHQGYDGLAVKGHVDDYWSFFGSNIDPYCNYVPPWSEHMYADCTADYMGTNQHYNWQNSDGGTTFCYYVSGAPLYDYSECEPGKRDGCHGIRLFVESRGYNVHHDGSNHQNYNQCIDPYVAGGFTFDDFKAEIDAGRPVIIHVDGHSMLGYGYDDPITIHIHDTWGHSSHSMTWGGYYDGRQHYGVTVIQLQSLPVITSCDPSSTETSQFTPSQSVYVKGSGLEPNTDYNIWIQNDPVAEGKTLAIGEDPSGAQEAVTTGPGNGNPSGGFPATEIWPIPQSEPVTHHPYDIVVDKVGGGEGTYNSNDDGIDSVAVVGFVAPVPELPTIILFSMGLVVLVGYVVLRRRK</sequence>
<comment type="caution">
    <text evidence="2">The sequence shown here is derived from an EMBL/GenBank/DDBJ whole genome shotgun (WGS) entry which is preliminary data.</text>
</comment>
<dbReference type="Proteomes" id="UP000291831">
    <property type="component" value="Unassembled WGS sequence"/>
</dbReference>
<protein>
    <recommendedName>
        <fullName evidence="4">Peptidase C39-like domain-containing protein</fullName>
    </recommendedName>
</protein>
<proteinExistence type="predicted"/>
<dbReference type="AlphaFoldDB" id="A0A8B3S0F4"/>
<feature type="transmembrane region" description="Helical" evidence="1">
    <location>
        <begin position="471"/>
        <end position="490"/>
    </location>
</feature>
<keyword evidence="1" id="KW-0812">Transmembrane</keyword>
<accession>A0A8B3S0F4</accession>
<evidence type="ECO:0000313" key="3">
    <source>
        <dbReference type="Proteomes" id="UP000291831"/>
    </source>
</evidence>
<name>A0A8B3S0F4_9EURY</name>
<evidence type="ECO:0000313" key="2">
    <source>
        <dbReference type="EMBL" id="RZB28778.1"/>
    </source>
</evidence>
<dbReference type="EMBL" id="RPGO01000035">
    <property type="protein sequence ID" value="RZB28778.1"/>
    <property type="molecule type" value="Genomic_DNA"/>
</dbReference>
<keyword evidence="1" id="KW-1133">Transmembrane helix</keyword>
<evidence type="ECO:0000256" key="1">
    <source>
        <dbReference type="SAM" id="Phobius"/>
    </source>
</evidence>
<keyword evidence="1" id="KW-0472">Membrane</keyword>
<reference evidence="3" key="1">
    <citation type="submission" date="2019-01" db="EMBL/GenBank/DDBJ databases">
        <title>Anaerobic oxidation of ethane by archaea from a marine hydrocarbon seep.</title>
        <authorList>
            <person name="Musat F."/>
        </authorList>
    </citation>
    <scope>NUCLEOTIDE SEQUENCE [LARGE SCALE GENOMIC DNA]</scope>
</reference>
<evidence type="ECO:0008006" key="4">
    <source>
        <dbReference type="Google" id="ProtNLM"/>
    </source>
</evidence>
<organism evidence="2 3">
    <name type="scientific">Candidatus Argoarchaeum ethanivorans</name>
    <dbReference type="NCBI Taxonomy" id="2608793"/>
    <lineage>
        <taxon>Archaea</taxon>
        <taxon>Methanobacteriati</taxon>
        <taxon>Methanobacteriota</taxon>
        <taxon>Stenosarchaea group</taxon>
        <taxon>Methanomicrobia</taxon>
        <taxon>Methanosarcinales</taxon>
        <taxon>Methanosarcinales incertae sedis</taxon>
        <taxon>GOM Arc I cluster</taxon>
        <taxon>Candidatus Argoarchaeum</taxon>
    </lineage>
</organism>